<dbReference type="AlphaFoldDB" id="A0A329BIN5"/>
<reference evidence="7 8" key="1">
    <citation type="submission" date="2018-06" db="EMBL/GenBank/DDBJ databases">
        <title>Genomic Encyclopedia of Type Strains, Phase III (KMG-III): the genomes of soil and plant-associated and newly described type strains.</title>
        <authorList>
            <person name="Whitman W."/>
        </authorList>
    </citation>
    <scope>NUCLEOTIDE SEQUENCE [LARGE SCALE GENOMIC DNA]</scope>
    <source>
        <strain evidence="7 8">LMG 23644</strain>
    </source>
</reference>
<proteinExistence type="inferred from homology"/>
<dbReference type="GO" id="GO:0000287">
    <property type="term" value="F:magnesium ion binding"/>
    <property type="evidence" value="ECO:0007669"/>
    <property type="project" value="InterPro"/>
</dbReference>
<sequence length="610" mass="66178">MSQTVGDFIIERLHAWGVRRIYGYPGDGINGVFGALNRAQADARKSKSGNPTEPIEFIQVRHEEMAAFMASAHAKFTGELGVCIATSGPGASHLITGLYDARMDHMPVLAIAGQQARAALGGHYQQELDLVSMFKDVAGAFVEQASVPAQVRHLVDRAVRTALAERKVTAIILPNDLQDEPYEAPGHKHGTLHSGVGYRAPRLMPYPDDLKQAADVLNAGKKVAILVGAGALHATDEVIAVAEKLGAGVAKALLGKAVLPDDLPWVTGSIGLLGTKPSYELMMECDTLLMIGSGFPYSEFLPKEGAARGVQIDLKADMLSLRYPMEVNLVGDSVETLRALLPLLEQKTDRAWRKKIEGWTEDWWKTLDRRAHEAGKDAVNPQRTVWELSKRIAANAIVTSDSGSCANWYARDLKVQRGMMCSLSGGLASMGAAVPYAIAAKFAFSERPVIALVGDGAMQMNNMAELITVSKYWKDWADPRWICMVLNNSDLNQVTWEQRAVEGDPKFEASQDIPSVPYHKFAELIGLKGIYVDNDEQMGAAWDEALASDRPVVLEVKADPNIAPLPPHITLAQAKAFASTLMKGDPNQGNVIVETARQVLGAVLPGHHDK</sequence>
<evidence type="ECO:0000313" key="7">
    <source>
        <dbReference type="EMBL" id="RAS22088.1"/>
    </source>
</evidence>
<dbReference type="InterPro" id="IPR029061">
    <property type="entry name" value="THDP-binding"/>
</dbReference>
<protein>
    <submittedName>
        <fullName evidence="7">Pyruvate dehydrogenase (Quinone)</fullName>
    </submittedName>
</protein>
<name>A0A329BIN5_9BURK</name>
<evidence type="ECO:0000313" key="8">
    <source>
        <dbReference type="Proteomes" id="UP000248918"/>
    </source>
</evidence>
<dbReference type="InterPro" id="IPR012000">
    <property type="entry name" value="Thiamin_PyroP_enz_cen_dom"/>
</dbReference>
<comment type="similarity">
    <text evidence="1 3">Belongs to the TPP enzyme family.</text>
</comment>
<evidence type="ECO:0000259" key="5">
    <source>
        <dbReference type="Pfam" id="PF02775"/>
    </source>
</evidence>
<dbReference type="Pfam" id="PF02776">
    <property type="entry name" value="TPP_enzyme_N"/>
    <property type="match status" value="1"/>
</dbReference>
<dbReference type="GO" id="GO:0003824">
    <property type="term" value="F:catalytic activity"/>
    <property type="evidence" value="ECO:0007669"/>
    <property type="project" value="InterPro"/>
</dbReference>
<feature type="domain" description="Thiamine pyrophosphate enzyme central" evidence="4">
    <location>
        <begin position="210"/>
        <end position="340"/>
    </location>
</feature>
<organism evidence="7 8">
    <name type="scientific">Paraburkholderia bryophila</name>
    <dbReference type="NCBI Taxonomy" id="420952"/>
    <lineage>
        <taxon>Bacteria</taxon>
        <taxon>Pseudomonadati</taxon>
        <taxon>Pseudomonadota</taxon>
        <taxon>Betaproteobacteria</taxon>
        <taxon>Burkholderiales</taxon>
        <taxon>Burkholderiaceae</taxon>
        <taxon>Paraburkholderia</taxon>
    </lineage>
</organism>
<dbReference type="InterPro" id="IPR011766">
    <property type="entry name" value="TPP_enzyme_TPP-bd"/>
</dbReference>
<keyword evidence="2 3" id="KW-0786">Thiamine pyrophosphate</keyword>
<dbReference type="GO" id="GO:0019752">
    <property type="term" value="P:carboxylic acid metabolic process"/>
    <property type="evidence" value="ECO:0007669"/>
    <property type="project" value="UniProtKB-ARBA"/>
</dbReference>
<dbReference type="InterPro" id="IPR047210">
    <property type="entry name" value="TPP_PYR_POXB-like"/>
</dbReference>
<evidence type="ECO:0000256" key="2">
    <source>
        <dbReference type="ARBA" id="ARBA00023052"/>
    </source>
</evidence>
<dbReference type="PANTHER" id="PTHR42981">
    <property type="entry name" value="PYRUVATE DEHYDROGENASE [UBIQUINONE]"/>
    <property type="match status" value="1"/>
</dbReference>
<dbReference type="RefSeq" id="WP_111934461.1">
    <property type="nucleotide sequence ID" value="NZ_CADFFP010000027.1"/>
</dbReference>
<comment type="caution">
    <text evidence="7">The sequence shown here is derived from an EMBL/GenBank/DDBJ whole genome shotgun (WGS) entry which is preliminary data.</text>
</comment>
<accession>A0A329BIN5</accession>
<dbReference type="STRING" id="1169143.GCA_000383275_03227"/>
<dbReference type="OrthoDB" id="2254214at2"/>
<dbReference type="CDD" id="cd02014">
    <property type="entry name" value="TPP_POX"/>
    <property type="match status" value="1"/>
</dbReference>
<dbReference type="InterPro" id="IPR047211">
    <property type="entry name" value="POXB-like"/>
</dbReference>
<evidence type="ECO:0000259" key="4">
    <source>
        <dbReference type="Pfam" id="PF00205"/>
    </source>
</evidence>
<dbReference type="PANTHER" id="PTHR42981:SF2">
    <property type="entry name" value="PYRUVATE DEHYDROGENASE [UBIQUINONE]"/>
    <property type="match status" value="1"/>
</dbReference>
<evidence type="ECO:0000256" key="3">
    <source>
        <dbReference type="RuleBase" id="RU362132"/>
    </source>
</evidence>
<feature type="domain" description="Thiamine pyrophosphate enzyme N-terminal TPP-binding" evidence="6">
    <location>
        <begin position="4"/>
        <end position="133"/>
    </location>
</feature>
<dbReference type="NCBIfam" id="NF006129">
    <property type="entry name" value="PRK08273.1"/>
    <property type="match status" value="1"/>
</dbReference>
<dbReference type="Gene3D" id="3.40.50.1220">
    <property type="entry name" value="TPP-binding domain"/>
    <property type="match status" value="1"/>
</dbReference>
<feature type="domain" description="Thiamine pyrophosphate enzyme TPP-binding" evidence="5">
    <location>
        <begin position="401"/>
        <end position="556"/>
    </location>
</feature>
<dbReference type="GO" id="GO:0030976">
    <property type="term" value="F:thiamine pyrophosphate binding"/>
    <property type="evidence" value="ECO:0007669"/>
    <property type="project" value="InterPro"/>
</dbReference>
<dbReference type="EMBL" id="QLTK01000025">
    <property type="protein sequence ID" value="RAS22088.1"/>
    <property type="molecule type" value="Genomic_DNA"/>
</dbReference>
<evidence type="ECO:0000259" key="6">
    <source>
        <dbReference type="Pfam" id="PF02776"/>
    </source>
</evidence>
<dbReference type="Proteomes" id="UP000248918">
    <property type="component" value="Unassembled WGS sequence"/>
</dbReference>
<dbReference type="InterPro" id="IPR047212">
    <property type="entry name" value="TPP_POXB-like"/>
</dbReference>
<dbReference type="Gene3D" id="3.40.50.970">
    <property type="match status" value="2"/>
</dbReference>
<evidence type="ECO:0000256" key="1">
    <source>
        <dbReference type="ARBA" id="ARBA00007812"/>
    </source>
</evidence>
<dbReference type="CDD" id="cd07039">
    <property type="entry name" value="TPP_PYR_POX"/>
    <property type="match status" value="1"/>
</dbReference>
<dbReference type="InterPro" id="IPR012001">
    <property type="entry name" value="Thiamin_PyroP_enz_TPP-bd_dom"/>
</dbReference>
<keyword evidence="7" id="KW-0670">Pyruvate</keyword>
<gene>
    <name evidence="7" type="ORF">BX591_12530</name>
</gene>
<dbReference type="InterPro" id="IPR029035">
    <property type="entry name" value="DHS-like_NAD/FAD-binding_dom"/>
</dbReference>
<dbReference type="SUPFAM" id="SSF52467">
    <property type="entry name" value="DHS-like NAD/FAD-binding domain"/>
    <property type="match status" value="1"/>
</dbReference>
<dbReference type="SUPFAM" id="SSF52518">
    <property type="entry name" value="Thiamin diphosphate-binding fold (THDP-binding)"/>
    <property type="match status" value="2"/>
</dbReference>
<dbReference type="Pfam" id="PF02775">
    <property type="entry name" value="TPP_enzyme_C"/>
    <property type="match status" value="1"/>
</dbReference>
<dbReference type="Pfam" id="PF00205">
    <property type="entry name" value="TPP_enzyme_M"/>
    <property type="match status" value="1"/>
</dbReference>